<accession>A0A6H1Q1Y4</accession>
<protein>
    <submittedName>
        <fullName evidence="1">LINE-1 retrotransposable element ORF2 protein</fullName>
    </submittedName>
</protein>
<proteinExistence type="predicted"/>
<geneLocation type="plasmid" evidence="1">
    <name>pNFYY023-1</name>
</geneLocation>
<evidence type="ECO:0000313" key="1">
    <source>
        <dbReference type="EMBL" id="QIZ20139.1"/>
    </source>
</evidence>
<dbReference type="EMBL" id="MT011984">
    <property type="protein sequence ID" value="QIZ20139.1"/>
    <property type="molecule type" value="Genomic_DNA"/>
</dbReference>
<dbReference type="AlphaFoldDB" id="A0A6H1Q1Y4"/>
<keyword evidence="1" id="KW-0614">Plasmid</keyword>
<name>A0A6H1Q1Y4_COMTE</name>
<sequence>MQQSLFREYQHLRYFTNLALLSDLLDCSAYLSIALHLLHVSCWRFAKVGIDSDDAPRRLEFWDRACSTSRATERQTENQKVTLNQKASRMAYKARTHASCDNCNGYPEKSPSFEHIAPGR</sequence>
<reference evidence="1" key="1">
    <citation type="submission" date="2020-01" db="EMBL/GenBank/DDBJ databases">
        <title>Whole-genome sequencing for Comamonas testosteroni.</title>
        <authorList>
            <person name="Qin Y."/>
            <person name="Rui Y."/>
        </authorList>
    </citation>
    <scope>NUCLEOTIDE SEQUENCE</scope>
    <source>
        <strain evidence="1">NFYY023</strain>
        <plasmid evidence="1">pNFYY023-1</plasmid>
    </source>
</reference>
<organism evidence="1">
    <name type="scientific">Comamonas testosteroni</name>
    <name type="common">Pseudomonas testosteroni</name>
    <dbReference type="NCBI Taxonomy" id="285"/>
    <lineage>
        <taxon>Bacteria</taxon>
        <taxon>Pseudomonadati</taxon>
        <taxon>Pseudomonadota</taxon>
        <taxon>Betaproteobacteria</taxon>
        <taxon>Burkholderiales</taxon>
        <taxon>Comamonadaceae</taxon>
        <taxon>Comamonas</taxon>
    </lineage>
</organism>